<accession>F6EIV3</accession>
<proteinExistence type="predicted"/>
<reference evidence="1 2" key="1">
    <citation type="journal article" date="2011" name="J. Bacteriol.">
        <title>Complete genome sequence of Amycolicicoccus subflavus DQS3-9A1T, an actinomycete isolated from crude oil-polluted soil.</title>
        <authorList>
            <person name="Cai M."/>
            <person name="Chen W.M."/>
            <person name="Nie Y."/>
            <person name="Chi C.Q."/>
            <person name="Wang Y.N."/>
            <person name="Tang Y.Q."/>
            <person name="Li G.Y."/>
            <person name="Wu X.L."/>
        </authorList>
    </citation>
    <scope>NUCLEOTIDE SEQUENCE [LARGE SCALE GENOMIC DNA]</scope>
    <source>
        <strain evidence="2">DSM 45089 / DQS3-9A1</strain>
    </source>
</reference>
<evidence type="ECO:0000313" key="1">
    <source>
        <dbReference type="EMBL" id="AEF40014.1"/>
    </source>
</evidence>
<gene>
    <name evidence="1" type="ordered locus">AS9A_1565</name>
</gene>
<protein>
    <submittedName>
        <fullName evidence="1">Uncharacterized protein</fullName>
    </submittedName>
</protein>
<organism evidence="1 2">
    <name type="scientific">Hoyosella subflava (strain DSM 45089 / JCM 17490 / NBRC 109087 / DQS3-9A1)</name>
    <name type="common">Amycolicicoccus subflavus</name>
    <dbReference type="NCBI Taxonomy" id="443218"/>
    <lineage>
        <taxon>Bacteria</taxon>
        <taxon>Bacillati</taxon>
        <taxon>Actinomycetota</taxon>
        <taxon>Actinomycetes</taxon>
        <taxon>Mycobacteriales</taxon>
        <taxon>Hoyosellaceae</taxon>
        <taxon>Hoyosella</taxon>
    </lineage>
</organism>
<keyword evidence="2" id="KW-1185">Reference proteome</keyword>
<sequence length="48" mass="5483">MWEADFRNSPVSGRMIRCSPQQLAWCLTARCPANHETAKPGALNRVRR</sequence>
<dbReference type="EMBL" id="CP002786">
    <property type="protein sequence ID" value="AEF40014.1"/>
    <property type="molecule type" value="Genomic_DNA"/>
</dbReference>
<dbReference type="AlphaFoldDB" id="F6EIV3"/>
<dbReference type="Proteomes" id="UP000009235">
    <property type="component" value="Chromosome"/>
</dbReference>
<dbReference type="HOGENOM" id="CLU_3148750_0_0_11"/>
<name>F6EIV3_HOYSD</name>
<evidence type="ECO:0000313" key="2">
    <source>
        <dbReference type="Proteomes" id="UP000009235"/>
    </source>
</evidence>
<dbReference type="STRING" id="443218.AS9A_1565"/>
<dbReference type="KEGG" id="asd:AS9A_1565"/>